<evidence type="ECO:0000256" key="3">
    <source>
        <dbReference type="ARBA" id="ARBA00022692"/>
    </source>
</evidence>
<evidence type="ECO:0000256" key="1">
    <source>
        <dbReference type="ARBA" id="ARBA00004141"/>
    </source>
</evidence>
<proteinExistence type="predicted"/>
<dbReference type="GO" id="GO:0016020">
    <property type="term" value="C:membrane"/>
    <property type="evidence" value="ECO:0007669"/>
    <property type="project" value="UniProtKB-SubCell"/>
</dbReference>
<feature type="region of interest" description="Disordered" evidence="6">
    <location>
        <begin position="1"/>
        <end position="58"/>
    </location>
</feature>
<organism evidence="8 9">
    <name type="scientific">Cephalotrichum gorgonifer</name>
    <dbReference type="NCBI Taxonomy" id="2041049"/>
    <lineage>
        <taxon>Eukaryota</taxon>
        <taxon>Fungi</taxon>
        <taxon>Dikarya</taxon>
        <taxon>Ascomycota</taxon>
        <taxon>Pezizomycotina</taxon>
        <taxon>Sordariomycetes</taxon>
        <taxon>Hypocreomycetidae</taxon>
        <taxon>Microascales</taxon>
        <taxon>Microascaceae</taxon>
        <taxon>Cephalotrichum</taxon>
    </lineage>
</organism>
<comment type="caution">
    <text evidence="8">The sequence shown here is derived from an EMBL/GenBank/DDBJ whole genome shotgun (WGS) entry which is preliminary data.</text>
</comment>
<evidence type="ECO:0000313" key="8">
    <source>
        <dbReference type="EMBL" id="SPO06791.1"/>
    </source>
</evidence>
<feature type="transmembrane region" description="Helical" evidence="7">
    <location>
        <begin position="497"/>
        <end position="517"/>
    </location>
</feature>
<keyword evidence="9" id="KW-1185">Reference proteome</keyword>
<evidence type="ECO:0000256" key="6">
    <source>
        <dbReference type="SAM" id="MobiDB-lite"/>
    </source>
</evidence>
<gene>
    <name evidence="8" type="ORF">DNG_09485</name>
</gene>
<feature type="transmembrane region" description="Helical" evidence="7">
    <location>
        <begin position="407"/>
        <end position="427"/>
    </location>
</feature>
<dbReference type="GO" id="GO:0022857">
    <property type="term" value="F:transmembrane transporter activity"/>
    <property type="evidence" value="ECO:0007669"/>
    <property type="project" value="InterPro"/>
</dbReference>
<dbReference type="Pfam" id="PF07690">
    <property type="entry name" value="MFS_1"/>
    <property type="match status" value="1"/>
</dbReference>
<accession>A0AAE8N5S7</accession>
<feature type="transmembrane region" description="Helical" evidence="7">
    <location>
        <begin position="256"/>
        <end position="278"/>
    </location>
</feature>
<keyword evidence="2" id="KW-0813">Transport</keyword>
<feature type="transmembrane region" description="Helical" evidence="7">
    <location>
        <begin position="226"/>
        <end position="244"/>
    </location>
</feature>
<sequence length="590" mass="66983">MTTIFTTPGKQPPGQSHGILTSSSDDDKSGSGVEKSGVSNEKSRSVSDLAPDPELPLGEPADEKRFWWQRTKNYNGAAIATQRSVYDDPELAKYYLPRDDWENLHRFDPSARWTWDEENAIIKKIDVRIMIFACIMFMALELDRANINQAVSDNFLDDLGMTTNDFNLGNTVFKLSFLLAELPSQLVSKWIGPDRWIPAQISIWSIVSMSQFWLSGKASFLVCRSLLAILQGGFIPDIILYLSYFYKGHELSIRLAFFWMAMSLADIFAGLLAAGILQLRGHLEYAGWRWLFLIEGAITLVVGLLAFGLMPPSPTQTANWFRGKKGWFTEREEVIMVNRVIRADPSVGTMHNRQPITPKLLWKSMKDYDLWPLYAIGMTWNIPVTPPQQYLTLSLKGLGFSTFKTNLLTIPSVALAMCTIIGLTYASEIVGELTFMASICQIWMLPFLIYLYKVDVTKNNKWSTWGVLTALIAHPSPHPIQVAWNSKNSNSVRSRTVSAALYNMAVQVSGIIASNVYRKDDAPRYERGNRNLVAITTMNIAIYILAKVYYVWRNKSRAKKWDAMTQDERVHYLNTTTDEGNKRLDFRFAH</sequence>
<dbReference type="Proteomes" id="UP001187682">
    <property type="component" value="Unassembled WGS sequence"/>
</dbReference>
<comment type="subcellular location">
    <subcellularLocation>
        <location evidence="1">Membrane</location>
        <topology evidence="1">Multi-pass membrane protein</topology>
    </subcellularLocation>
</comment>
<dbReference type="PANTHER" id="PTHR43791:SF65">
    <property type="entry name" value="MAJOR FACILITATOR SUPERFAMILY (MFS) PROFILE DOMAIN-CONTAINING PROTEIN-RELATED"/>
    <property type="match status" value="1"/>
</dbReference>
<keyword evidence="4 7" id="KW-1133">Transmembrane helix</keyword>
<evidence type="ECO:0000313" key="9">
    <source>
        <dbReference type="Proteomes" id="UP001187682"/>
    </source>
</evidence>
<keyword evidence="5 7" id="KW-0472">Membrane</keyword>
<dbReference type="SUPFAM" id="SSF103473">
    <property type="entry name" value="MFS general substrate transporter"/>
    <property type="match status" value="1"/>
</dbReference>
<dbReference type="AlphaFoldDB" id="A0AAE8N5S7"/>
<dbReference type="FunFam" id="1.20.1250.20:FF:000247">
    <property type="entry name" value="MFS general substrate transporter"/>
    <property type="match status" value="1"/>
</dbReference>
<dbReference type="Gene3D" id="1.20.1250.20">
    <property type="entry name" value="MFS general substrate transporter like domains"/>
    <property type="match status" value="1"/>
</dbReference>
<name>A0AAE8N5S7_9PEZI</name>
<protein>
    <submittedName>
        <fullName evidence="8">Related to nicotinamide mononucleotide permease</fullName>
    </submittedName>
</protein>
<dbReference type="PANTHER" id="PTHR43791">
    <property type="entry name" value="PERMEASE-RELATED"/>
    <property type="match status" value="1"/>
</dbReference>
<feature type="transmembrane region" description="Helical" evidence="7">
    <location>
        <begin position="290"/>
        <end position="310"/>
    </location>
</feature>
<feature type="compositionally biased region" description="Low complexity" evidence="6">
    <location>
        <begin position="30"/>
        <end position="39"/>
    </location>
</feature>
<dbReference type="InterPro" id="IPR036259">
    <property type="entry name" value="MFS_trans_sf"/>
</dbReference>
<evidence type="ECO:0000256" key="4">
    <source>
        <dbReference type="ARBA" id="ARBA00022989"/>
    </source>
</evidence>
<evidence type="ECO:0000256" key="5">
    <source>
        <dbReference type="ARBA" id="ARBA00023136"/>
    </source>
</evidence>
<reference evidence="8" key="1">
    <citation type="submission" date="2018-03" db="EMBL/GenBank/DDBJ databases">
        <authorList>
            <person name="Guldener U."/>
        </authorList>
    </citation>
    <scope>NUCLEOTIDE SEQUENCE</scope>
</reference>
<dbReference type="InterPro" id="IPR011701">
    <property type="entry name" value="MFS"/>
</dbReference>
<evidence type="ECO:0000256" key="7">
    <source>
        <dbReference type="SAM" id="Phobius"/>
    </source>
</evidence>
<feature type="transmembrane region" description="Helical" evidence="7">
    <location>
        <begin position="433"/>
        <end position="452"/>
    </location>
</feature>
<feature type="transmembrane region" description="Helical" evidence="7">
    <location>
        <begin position="532"/>
        <end position="552"/>
    </location>
</feature>
<keyword evidence="3 7" id="KW-0812">Transmembrane</keyword>
<dbReference type="EMBL" id="ONZQ02000017">
    <property type="protein sequence ID" value="SPO06791.1"/>
    <property type="molecule type" value="Genomic_DNA"/>
</dbReference>
<evidence type="ECO:0000256" key="2">
    <source>
        <dbReference type="ARBA" id="ARBA00022448"/>
    </source>
</evidence>
<dbReference type="FunFam" id="1.20.1250.20:FF:000106">
    <property type="entry name" value="MFS transporter, putative"/>
    <property type="match status" value="1"/>
</dbReference>